<dbReference type="InterPro" id="IPR012944">
    <property type="entry name" value="SusD_RagB_dom"/>
</dbReference>
<accession>A0A1Q6FD63</accession>
<evidence type="ECO:0000256" key="6">
    <source>
        <dbReference type="SAM" id="MobiDB-lite"/>
    </source>
</evidence>
<protein>
    <recommendedName>
        <fullName evidence="11">RagB/SusD family nutrient uptake outer membrane protein</fullName>
    </recommendedName>
</protein>
<evidence type="ECO:0000259" key="7">
    <source>
        <dbReference type="Pfam" id="PF07980"/>
    </source>
</evidence>
<dbReference type="SUPFAM" id="SSF48452">
    <property type="entry name" value="TPR-like"/>
    <property type="match status" value="1"/>
</dbReference>
<evidence type="ECO:0000256" key="3">
    <source>
        <dbReference type="ARBA" id="ARBA00022729"/>
    </source>
</evidence>
<dbReference type="Proteomes" id="UP000187417">
    <property type="component" value="Unassembled WGS sequence"/>
</dbReference>
<evidence type="ECO:0000256" key="2">
    <source>
        <dbReference type="ARBA" id="ARBA00006275"/>
    </source>
</evidence>
<keyword evidence="4" id="KW-0472">Membrane</keyword>
<gene>
    <name evidence="9" type="ORF">BHV66_01755</name>
</gene>
<dbReference type="STRING" id="28117.BHV66_01755"/>
<evidence type="ECO:0000256" key="1">
    <source>
        <dbReference type="ARBA" id="ARBA00004442"/>
    </source>
</evidence>
<dbReference type="GO" id="GO:0009279">
    <property type="term" value="C:cell outer membrane"/>
    <property type="evidence" value="ECO:0007669"/>
    <property type="project" value="UniProtKB-SubCell"/>
</dbReference>
<evidence type="ECO:0000256" key="5">
    <source>
        <dbReference type="ARBA" id="ARBA00023237"/>
    </source>
</evidence>
<keyword evidence="5" id="KW-0998">Cell outer membrane</keyword>
<comment type="subcellular location">
    <subcellularLocation>
        <location evidence="1">Cell outer membrane</location>
    </subcellularLocation>
</comment>
<dbReference type="PROSITE" id="PS51257">
    <property type="entry name" value="PROKAR_LIPOPROTEIN"/>
    <property type="match status" value="1"/>
</dbReference>
<evidence type="ECO:0000313" key="10">
    <source>
        <dbReference type="Proteomes" id="UP000187417"/>
    </source>
</evidence>
<feature type="region of interest" description="Disordered" evidence="6">
    <location>
        <begin position="492"/>
        <end position="511"/>
    </location>
</feature>
<dbReference type="Pfam" id="PF14322">
    <property type="entry name" value="SusD-like_3"/>
    <property type="match status" value="1"/>
</dbReference>
<comment type="similarity">
    <text evidence="2">Belongs to the SusD family.</text>
</comment>
<comment type="caution">
    <text evidence="9">The sequence shown here is derived from an EMBL/GenBank/DDBJ whole genome shotgun (WGS) entry which is preliminary data.</text>
</comment>
<evidence type="ECO:0000259" key="8">
    <source>
        <dbReference type="Pfam" id="PF14322"/>
    </source>
</evidence>
<name>A0A1Q6FD63_9BACT</name>
<evidence type="ECO:0008006" key="11">
    <source>
        <dbReference type="Google" id="ProtNLM"/>
    </source>
</evidence>
<keyword evidence="3" id="KW-0732">Signal</keyword>
<dbReference type="Gene3D" id="1.25.40.390">
    <property type="match status" value="1"/>
</dbReference>
<proteinExistence type="inferred from homology"/>
<dbReference type="AlphaFoldDB" id="A0A1Q6FD63"/>
<organism evidence="9 10">
    <name type="scientific">Alistipes putredinis</name>
    <dbReference type="NCBI Taxonomy" id="28117"/>
    <lineage>
        <taxon>Bacteria</taxon>
        <taxon>Pseudomonadati</taxon>
        <taxon>Bacteroidota</taxon>
        <taxon>Bacteroidia</taxon>
        <taxon>Bacteroidales</taxon>
        <taxon>Rikenellaceae</taxon>
        <taxon>Alistipes</taxon>
    </lineage>
</organism>
<dbReference type="EMBL" id="MNQH01000001">
    <property type="protein sequence ID" value="OKY96807.1"/>
    <property type="molecule type" value="Genomic_DNA"/>
</dbReference>
<evidence type="ECO:0000313" key="9">
    <source>
        <dbReference type="EMBL" id="OKY96807.1"/>
    </source>
</evidence>
<feature type="domain" description="SusD-like N-terminal" evidence="8">
    <location>
        <begin position="91"/>
        <end position="227"/>
    </location>
</feature>
<dbReference type="InterPro" id="IPR033985">
    <property type="entry name" value="SusD-like_N"/>
</dbReference>
<evidence type="ECO:0000256" key="4">
    <source>
        <dbReference type="ARBA" id="ARBA00023136"/>
    </source>
</evidence>
<dbReference type="Pfam" id="PF07980">
    <property type="entry name" value="SusD_RagB"/>
    <property type="match status" value="1"/>
</dbReference>
<feature type="compositionally biased region" description="Polar residues" evidence="6">
    <location>
        <begin position="495"/>
        <end position="511"/>
    </location>
</feature>
<dbReference type="RefSeq" id="WP_278338955.1">
    <property type="nucleotide sequence ID" value="NZ_MNQH01000001.1"/>
</dbReference>
<reference evidence="9 10" key="1">
    <citation type="journal article" date="2016" name="Nat. Biotechnol.">
        <title>Measurement of bacterial replication rates in microbial communities.</title>
        <authorList>
            <person name="Brown C.T."/>
            <person name="Olm M.R."/>
            <person name="Thomas B.C."/>
            <person name="Banfield J.F."/>
        </authorList>
    </citation>
    <scope>NUCLEOTIDE SEQUENCE [LARGE SCALE GENOMIC DNA]</scope>
    <source>
        <strain evidence="9">CAG:67_53_122</strain>
    </source>
</reference>
<sequence length="511" mass="58235">MKKIINSILAFVTLFSVTSCDLDMDPETAIRPEDAYTMEYCEGVRGYVYVDLKALLSGGFYSIPDLYVDVLNVCLGSGNQGIYPFNWRLYPTDQDVTSFWSSYYTTMMHINYAIRHMDAAYEYLTPDEQKKVDVYKGEMYFFRAYVMHRAALLFCEDYDPDKAADQLGLPYPKEWEPEAKLARGTLAKLYENVEADLVEAEKTVTAQGTPTDQIYLTKDAITAFRAELALHLHQYTEASQYAQSLYGTYPLVTTAEGLERMWREDTSTENILQLEVLRTTMTTVNSFGSYLNSTWKPNLGEYFYAPTYIPEQHIVKLFKDADFRTDIFLVKNANVTISGNKGVGVLIGKFRGNKNFQTNTTTLVYRNRPKMFRISQMYLVDAEAQYRLDPSKGLDPLNQLRTARGLTALTADDVKDDVTLLDGTKISGLFNAIQEERGREMLAEGTRLYDLKRWGQGFQRNVNTSLAPLVDKVSYLQTMKQTAGSPKFVWPIPNSEMTQNPNFGSQNQGYL</sequence>
<feature type="domain" description="RagB/SusD" evidence="7">
    <location>
        <begin position="339"/>
        <end position="510"/>
    </location>
</feature>
<dbReference type="InterPro" id="IPR011990">
    <property type="entry name" value="TPR-like_helical_dom_sf"/>
</dbReference>